<dbReference type="InterPro" id="IPR023198">
    <property type="entry name" value="PGP-like_dom2"/>
</dbReference>
<protein>
    <recommendedName>
        <fullName evidence="4">phosphoglycolate phosphatase</fullName>
        <ecNumber evidence="4">3.1.3.18</ecNumber>
    </recommendedName>
</protein>
<comment type="pathway">
    <text evidence="2">Organic acid metabolism; glycolate biosynthesis; glycolate from 2-phosphoglycolate: step 1/1.</text>
</comment>
<dbReference type="Gene3D" id="3.40.50.1000">
    <property type="entry name" value="HAD superfamily/HAD-like"/>
    <property type="match status" value="1"/>
</dbReference>
<dbReference type="SFLD" id="SFLDS00003">
    <property type="entry name" value="Haloacid_Dehalogenase"/>
    <property type="match status" value="1"/>
</dbReference>
<keyword evidence="6" id="KW-1185">Reference proteome</keyword>
<dbReference type="NCBIfam" id="TIGR01549">
    <property type="entry name" value="HAD-SF-IA-v1"/>
    <property type="match status" value="1"/>
</dbReference>
<evidence type="ECO:0000256" key="3">
    <source>
        <dbReference type="ARBA" id="ARBA00006171"/>
    </source>
</evidence>
<dbReference type="EC" id="3.1.3.18" evidence="4"/>
<dbReference type="SFLD" id="SFLDG01129">
    <property type="entry name" value="C1.5:_HAD__Beta-PGM__Phosphata"/>
    <property type="match status" value="1"/>
</dbReference>
<dbReference type="EMBL" id="JAVRIA010000002">
    <property type="protein sequence ID" value="MDT0558059.1"/>
    <property type="molecule type" value="Genomic_DNA"/>
</dbReference>
<dbReference type="PANTHER" id="PTHR43434:SF1">
    <property type="entry name" value="PHOSPHOGLYCOLATE PHOSPHATASE"/>
    <property type="match status" value="1"/>
</dbReference>
<dbReference type="InterPro" id="IPR036412">
    <property type="entry name" value="HAD-like_sf"/>
</dbReference>
<comment type="similarity">
    <text evidence="3">Belongs to the HAD-like hydrolase superfamily. CbbY/CbbZ/Gph/YieH family.</text>
</comment>
<reference evidence="5 6" key="1">
    <citation type="submission" date="2023-09" db="EMBL/GenBank/DDBJ databases">
        <authorList>
            <person name="Rey-Velasco X."/>
        </authorList>
    </citation>
    <scope>NUCLEOTIDE SEQUENCE [LARGE SCALE GENOMIC DNA]</scope>
    <source>
        <strain evidence="5 6">W332</strain>
    </source>
</reference>
<evidence type="ECO:0000313" key="6">
    <source>
        <dbReference type="Proteomes" id="UP001259492"/>
    </source>
</evidence>
<dbReference type="Proteomes" id="UP001259492">
    <property type="component" value="Unassembled WGS sequence"/>
</dbReference>
<dbReference type="CDD" id="cd01427">
    <property type="entry name" value="HAD_like"/>
    <property type="match status" value="1"/>
</dbReference>
<organism evidence="5 6">
    <name type="scientific">Microcosmobacter mediterraneus</name>
    <dbReference type="NCBI Taxonomy" id="3075607"/>
    <lineage>
        <taxon>Bacteria</taxon>
        <taxon>Pseudomonadati</taxon>
        <taxon>Bacteroidota</taxon>
        <taxon>Flavobacteriia</taxon>
        <taxon>Flavobacteriales</taxon>
        <taxon>Flavobacteriaceae</taxon>
        <taxon>Microcosmobacter</taxon>
    </lineage>
</organism>
<evidence type="ECO:0000256" key="2">
    <source>
        <dbReference type="ARBA" id="ARBA00004818"/>
    </source>
</evidence>
<gene>
    <name evidence="5" type="ORF">RM697_05350</name>
</gene>
<dbReference type="InterPro" id="IPR050155">
    <property type="entry name" value="HAD-like_hydrolase_sf"/>
</dbReference>
<dbReference type="InterPro" id="IPR041492">
    <property type="entry name" value="HAD_2"/>
</dbReference>
<sequence>MKKTSIILGKNTKFKNIFFDFDGVIAESVSAKTEAFRDLYLPYGKSIADKVELHHTRHGGVSRYEKFKIYHEEFLNTPISQDGIEELAQQFSDLVLNKVINSDEVKGAEYFIKKYASKLKYWIITGTPTTEIKVITDKRNLTDYFIGIHGSPKNKKYWTEYLIGKHQLKREETLFLGDATTDYDAALFSNLHFALRENEENEYLFKDYHGLKFIDFYQLEKSIKNHLTHNN</sequence>
<dbReference type="Gene3D" id="1.10.150.240">
    <property type="entry name" value="Putative phosphatase, domain 2"/>
    <property type="match status" value="1"/>
</dbReference>
<dbReference type="InterPro" id="IPR023214">
    <property type="entry name" value="HAD_sf"/>
</dbReference>
<dbReference type="PANTHER" id="PTHR43434">
    <property type="entry name" value="PHOSPHOGLYCOLATE PHOSPHATASE"/>
    <property type="match status" value="1"/>
</dbReference>
<evidence type="ECO:0000256" key="1">
    <source>
        <dbReference type="ARBA" id="ARBA00000830"/>
    </source>
</evidence>
<dbReference type="SUPFAM" id="SSF56784">
    <property type="entry name" value="HAD-like"/>
    <property type="match status" value="1"/>
</dbReference>
<comment type="catalytic activity">
    <reaction evidence="1">
        <text>2-phosphoglycolate + H2O = glycolate + phosphate</text>
        <dbReference type="Rhea" id="RHEA:14369"/>
        <dbReference type="ChEBI" id="CHEBI:15377"/>
        <dbReference type="ChEBI" id="CHEBI:29805"/>
        <dbReference type="ChEBI" id="CHEBI:43474"/>
        <dbReference type="ChEBI" id="CHEBI:58033"/>
        <dbReference type="EC" id="3.1.3.18"/>
    </reaction>
</comment>
<evidence type="ECO:0000256" key="4">
    <source>
        <dbReference type="ARBA" id="ARBA00013078"/>
    </source>
</evidence>
<evidence type="ECO:0000313" key="5">
    <source>
        <dbReference type="EMBL" id="MDT0558059.1"/>
    </source>
</evidence>
<dbReference type="RefSeq" id="WP_311426830.1">
    <property type="nucleotide sequence ID" value="NZ_JAVRIA010000002.1"/>
</dbReference>
<dbReference type="GO" id="GO:0016787">
    <property type="term" value="F:hydrolase activity"/>
    <property type="evidence" value="ECO:0007669"/>
    <property type="project" value="UniProtKB-KW"/>
</dbReference>
<dbReference type="Pfam" id="PF13419">
    <property type="entry name" value="HAD_2"/>
    <property type="match status" value="1"/>
</dbReference>
<accession>A0ABU2YK42</accession>
<proteinExistence type="inferred from homology"/>
<dbReference type="InterPro" id="IPR006439">
    <property type="entry name" value="HAD-SF_hydro_IA"/>
</dbReference>
<keyword evidence="5" id="KW-0378">Hydrolase</keyword>
<name>A0ABU2YK42_9FLAO</name>
<comment type="caution">
    <text evidence="5">The sequence shown here is derived from an EMBL/GenBank/DDBJ whole genome shotgun (WGS) entry which is preliminary data.</text>
</comment>